<comment type="caution">
    <text evidence="2">The sequence shown here is derived from an EMBL/GenBank/DDBJ whole genome shotgun (WGS) entry which is preliminary data.</text>
</comment>
<keyword evidence="1" id="KW-0732">Signal</keyword>
<name>A0ABV9D5K4_9GAMM</name>
<keyword evidence="3" id="KW-1185">Reference proteome</keyword>
<organism evidence="2 3">
    <name type="scientific">Chromohalobacter sarecensis</name>
    <dbReference type="NCBI Taxonomy" id="245294"/>
    <lineage>
        <taxon>Bacteria</taxon>
        <taxon>Pseudomonadati</taxon>
        <taxon>Pseudomonadota</taxon>
        <taxon>Gammaproteobacteria</taxon>
        <taxon>Oceanospirillales</taxon>
        <taxon>Halomonadaceae</taxon>
        <taxon>Chromohalobacter</taxon>
    </lineage>
</organism>
<dbReference type="Pfam" id="PF12915">
    <property type="entry name" value="DUF3833"/>
    <property type="match status" value="1"/>
</dbReference>
<protein>
    <submittedName>
        <fullName evidence="2">DUF3833 domain-containing protein</fullName>
    </submittedName>
</protein>
<accession>A0ABV9D5K4</accession>
<evidence type="ECO:0000313" key="2">
    <source>
        <dbReference type="EMBL" id="MFC4540177.1"/>
    </source>
</evidence>
<dbReference type="EMBL" id="JBHSEU010000021">
    <property type="protein sequence ID" value="MFC4540177.1"/>
    <property type="molecule type" value="Genomic_DNA"/>
</dbReference>
<feature type="signal peptide" evidence="1">
    <location>
        <begin position="1"/>
        <end position="23"/>
    </location>
</feature>
<dbReference type="InterPro" id="IPR024409">
    <property type="entry name" value="DUF3833"/>
</dbReference>
<sequence length="184" mass="20955">MIRRFMVATVVAFTLLLAGCSSMTLEQFRGTQPAFALTDYFEGKTWGHGVFQSRGGEIKRQFRVEIDGYWEGEEFVLDEDFVYDDGETDQRTWRITPTGEGRYIGRADDIIGTAEGREVGQALNWRYELRLPYDGSTIDVSFDDWMIRQSENVVINRATVTKFGIQVGEVTLFFTKSNPDGESS</sequence>
<proteinExistence type="predicted"/>
<evidence type="ECO:0000313" key="3">
    <source>
        <dbReference type="Proteomes" id="UP001596030"/>
    </source>
</evidence>
<evidence type="ECO:0000256" key="1">
    <source>
        <dbReference type="SAM" id="SignalP"/>
    </source>
</evidence>
<reference evidence="3" key="1">
    <citation type="journal article" date="2019" name="Int. J. Syst. Evol. Microbiol.">
        <title>The Global Catalogue of Microorganisms (GCM) 10K type strain sequencing project: providing services to taxonomists for standard genome sequencing and annotation.</title>
        <authorList>
            <consortium name="The Broad Institute Genomics Platform"/>
            <consortium name="The Broad Institute Genome Sequencing Center for Infectious Disease"/>
            <person name="Wu L."/>
            <person name="Ma J."/>
        </authorList>
    </citation>
    <scope>NUCLEOTIDE SEQUENCE [LARGE SCALE GENOMIC DNA]</scope>
    <source>
        <strain evidence="3">CGMCC 1.12121</strain>
    </source>
</reference>
<gene>
    <name evidence="2" type="ORF">ACFO0U_15520</name>
</gene>
<dbReference type="RefSeq" id="WP_246968887.1">
    <property type="nucleotide sequence ID" value="NZ_JAKGAN010000002.1"/>
</dbReference>
<dbReference type="Proteomes" id="UP001596030">
    <property type="component" value="Unassembled WGS sequence"/>
</dbReference>
<feature type="chain" id="PRO_5045377516" evidence="1">
    <location>
        <begin position="24"/>
        <end position="184"/>
    </location>
</feature>
<dbReference type="PROSITE" id="PS51257">
    <property type="entry name" value="PROKAR_LIPOPROTEIN"/>
    <property type="match status" value="1"/>
</dbReference>